<dbReference type="GO" id="GO:0016787">
    <property type="term" value="F:hydrolase activity"/>
    <property type="evidence" value="ECO:0007669"/>
    <property type="project" value="UniProtKB-KW"/>
</dbReference>
<reference evidence="2 3" key="1">
    <citation type="submission" date="2024-04" db="EMBL/GenBank/DDBJ databases">
        <title>Genome sequencing and metabolic network reconstruction of aminoacids and betaine degradation by Anoxynatronum sibiricum.</title>
        <authorList>
            <person name="Detkova E.N."/>
            <person name="Boltjanskaja Y.V."/>
            <person name="Mardanov A.V."/>
            <person name="Kevbrin V."/>
        </authorList>
    </citation>
    <scope>NUCLEOTIDE SEQUENCE [LARGE SCALE GENOMIC DNA]</scope>
    <source>
        <strain evidence="2 3">Z-7981</strain>
    </source>
</reference>
<keyword evidence="3" id="KW-1185">Reference proteome</keyword>
<accession>A0ABU9VUV0</accession>
<evidence type="ECO:0000313" key="2">
    <source>
        <dbReference type="EMBL" id="MEN1760947.1"/>
    </source>
</evidence>
<keyword evidence="2" id="KW-0378">Hydrolase</keyword>
<evidence type="ECO:0000313" key="3">
    <source>
        <dbReference type="Proteomes" id="UP001407405"/>
    </source>
</evidence>
<dbReference type="PROSITE" id="PS51832">
    <property type="entry name" value="HD_GYP"/>
    <property type="match status" value="1"/>
</dbReference>
<dbReference type="PANTHER" id="PTHR43155:SF2">
    <property type="entry name" value="CYCLIC DI-GMP PHOSPHODIESTERASE PA4108"/>
    <property type="match status" value="1"/>
</dbReference>
<dbReference type="Proteomes" id="UP001407405">
    <property type="component" value="Unassembled WGS sequence"/>
</dbReference>
<dbReference type="PANTHER" id="PTHR43155">
    <property type="entry name" value="CYCLIC DI-GMP PHOSPHODIESTERASE PA4108-RELATED"/>
    <property type="match status" value="1"/>
</dbReference>
<evidence type="ECO:0000259" key="1">
    <source>
        <dbReference type="PROSITE" id="PS51832"/>
    </source>
</evidence>
<dbReference type="CDD" id="cd00077">
    <property type="entry name" value="HDc"/>
    <property type="match status" value="1"/>
</dbReference>
<dbReference type="InterPro" id="IPR003607">
    <property type="entry name" value="HD/PDEase_dom"/>
</dbReference>
<dbReference type="RefSeq" id="WP_343186265.1">
    <property type="nucleotide sequence ID" value="NZ_JBCITM010000010.1"/>
</dbReference>
<dbReference type="Gene3D" id="1.10.3210.10">
    <property type="entry name" value="Hypothetical protein af1432"/>
    <property type="match status" value="1"/>
</dbReference>
<dbReference type="SUPFAM" id="SSF109604">
    <property type="entry name" value="HD-domain/PDEase-like"/>
    <property type="match status" value="1"/>
</dbReference>
<dbReference type="Pfam" id="PF13487">
    <property type="entry name" value="HD_5"/>
    <property type="match status" value="1"/>
</dbReference>
<protein>
    <submittedName>
        <fullName evidence="2">HD-GYP domain-containing protein</fullName>
        <ecNumber evidence="2">3.1.4.-</ecNumber>
    </submittedName>
</protein>
<dbReference type="EC" id="3.1.4.-" evidence="2"/>
<dbReference type="EMBL" id="JBCITM010000010">
    <property type="protein sequence ID" value="MEN1760947.1"/>
    <property type="molecule type" value="Genomic_DNA"/>
</dbReference>
<organism evidence="2 3">
    <name type="scientific">Anoxynatronum sibiricum</name>
    <dbReference type="NCBI Taxonomy" id="210623"/>
    <lineage>
        <taxon>Bacteria</taxon>
        <taxon>Bacillati</taxon>
        <taxon>Bacillota</taxon>
        <taxon>Clostridia</taxon>
        <taxon>Eubacteriales</taxon>
        <taxon>Clostridiaceae</taxon>
        <taxon>Anoxynatronum</taxon>
    </lineage>
</organism>
<feature type="domain" description="HD-GYP" evidence="1">
    <location>
        <begin position="108"/>
        <end position="303"/>
    </location>
</feature>
<dbReference type="SMART" id="SM00471">
    <property type="entry name" value="HDc"/>
    <property type="match status" value="1"/>
</dbReference>
<proteinExistence type="predicted"/>
<name>A0ABU9VUV0_9CLOT</name>
<dbReference type="InterPro" id="IPR037522">
    <property type="entry name" value="HD_GYP_dom"/>
</dbReference>
<gene>
    <name evidence="2" type="ORF">AAIG11_10700</name>
</gene>
<sequence length="356" mass="40378">MKRVKTSFAAEKDRLAQPVYDATGQLMYDKGTFMTVFVRARLMMEGHETVDVYEDDIEYQIDAVIRPDFQQKTILQLRHLSSISEMEDAGPEEIGLNIIRAMMGSVVEDFFSEKAIMKKVLDMRNAQEYLYQHSVGTMIVSLLLGTSLGLDREELRKLGLAAMLHDVGMLFVPAHILAKEKLSPKEYEMIQSHCRLGYRFLKENTQLEETILLPVLQHQERWDGTGYPEGLSGEAISLFGQIIGLADVFDSMISDRVYRKAHPVSEVFEYIMGDGGLQFNPRLVKEFIKNINPYPLNSLVEMNDGSLGVVEKTNSPFHTRPVVKMVKGPMKGREVDLLKQRNLVILRSVSNPRGSS</sequence>
<comment type="caution">
    <text evidence="2">The sequence shown here is derived from an EMBL/GenBank/DDBJ whole genome shotgun (WGS) entry which is preliminary data.</text>
</comment>